<organism evidence="1 2">
    <name type="scientific">[Clostridium] polysaccharolyticum</name>
    <dbReference type="NCBI Taxonomy" id="29364"/>
    <lineage>
        <taxon>Bacteria</taxon>
        <taxon>Bacillati</taxon>
        <taxon>Bacillota</taxon>
        <taxon>Clostridia</taxon>
        <taxon>Lachnospirales</taxon>
        <taxon>Lachnospiraceae</taxon>
    </lineage>
</organism>
<dbReference type="RefSeq" id="WP_092477320.1">
    <property type="nucleotide sequence ID" value="NZ_FOHN01000006.1"/>
</dbReference>
<name>A0A1I0B1K0_9FIRM</name>
<dbReference type="EMBL" id="FOHN01000006">
    <property type="protein sequence ID" value="SET00711.1"/>
    <property type="molecule type" value="Genomic_DNA"/>
</dbReference>
<accession>A0A1I0B1K0</accession>
<proteinExistence type="predicted"/>
<dbReference type="Proteomes" id="UP000199800">
    <property type="component" value="Unassembled WGS sequence"/>
</dbReference>
<dbReference type="AlphaFoldDB" id="A0A1I0B1K0"/>
<keyword evidence="2" id="KW-1185">Reference proteome</keyword>
<protein>
    <submittedName>
        <fullName evidence="1">Uncharacterized protein</fullName>
    </submittedName>
</protein>
<dbReference type="OrthoDB" id="2085859at2"/>
<sequence length="105" mass="12278">MIEWYPALYLDSETLKKETRIKRRVEKHRLNFNVYCIALASNKKNLFDIINANELLFQYYRKRGIKIVGLASSKESAVKMVADIVGDVYHQTGKFDVRAFFGQNE</sequence>
<dbReference type="STRING" id="29364.SAMN04487772_106135"/>
<reference evidence="1 2" key="1">
    <citation type="submission" date="2016-10" db="EMBL/GenBank/DDBJ databases">
        <authorList>
            <person name="de Groot N.N."/>
        </authorList>
    </citation>
    <scope>NUCLEOTIDE SEQUENCE [LARGE SCALE GENOMIC DNA]</scope>
    <source>
        <strain evidence="1 2">DSM 1801</strain>
    </source>
</reference>
<gene>
    <name evidence="1" type="ORF">SAMN04487772_106135</name>
</gene>
<evidence type="ECO:0000313" key="2">
    <source>
        <dbReference type="Proteomes" id="UP000199800"/>
    </source>
</evidence>
<evidence type="ECO:0000313" key="1">
    <source>
        <dbReference type="EMBL" id="SET00711.1"/>
    </source>
</evidence>